<dbReference type="SUPFAM" id="SSF50630">
    <property type="entry name" value="Acid proteases"/>
    <property type="match status" value="1"/>
</dbReference>
<dbReference type="Proteomes" id="UP000799118">
    <property type="component" value="Unassembled WGS sequence"/>
</dbReference>
<dbReference type="AlphaFoldDB" id="A0A6A4H8E6"/>
<accession>A0A6A4H8E6</accession>
<evidence type="ECO:0000313" key="2">
    <source>
        <dbReference type="Proteomes" id="UP000799118"/>
    </source>
</evidence>
<reference evidence="1" key="1">
    <citation type="journal article" date="2019" name="Environ. Microbiol.">
        <title>Fungal ecological strategies reflected in gene transcription - a case study of two litter decomposers.</title>
        <authorList>
            <person name="Barbi F."/>
            <person name="Kohler A."/>
            <person name="Barry K."/>
            <person name="Baskaran P."/>
            <person name="Daum C."/>
            <person name="Fauchery L."/>
            <person name="Ihrmark K."/>
            <person name="Kuo A."/>
            <person name="LaButti K."/>
            <person name="Lipzen A."/>
            <person name="Morin E."/>
            <person name="Grigoriev I.V."/>
            <person name="Henrissat B."/>
            <person name="Lindahl B."/>
            <person name="Martin F."/>
        </authorList>
    </citation>
    <scope>NUCLEOTIDE SEQUENCE</scope>
    <source>
        <strain evidence="1">JB14</strain>
    </source>
</reference>
<sequence>MKSLPFALKDPPDPVAVFFQEFGDAREGDDFYIAKESSSIRGLNALIGERAVHCVADSGCSIAAMSDATSNALGLSFDPKRRIPLQSANGKTDWTLGVAKDVPFRFGDIISFLQVHIVDSPAYDVLLGRPFEILTQAHIQNFLSGSALYADRPQYRQVVTIPTIPRELPRFARRMEGTEEINKREMGGGLYPRLAPPPQ</sequence>
<dbReference type="CDD" id="cd00303">
    <property type="entry name" value="retropepsin_like"/>
    <property type="match status" value="1"/>
</dbReference>
<evidence type="ECO:0008006" key="3">
    <source>
        <dbReference type="Google" id="ProtNLM"/>
    </source>
</evidence>
<dbReference type="Gene3D" id="2.40.70.10">
    <property type="entry name" value="Acid Proteases"/>
    <property type="match status" value="1"/>
</dbReference>
<protein>
    <recommendedName>
        <fullName evidence="3">Aspartic peptidase DDI1-type domain-containing protein</fullName>
    </recommendedName>
</protein>
<dbReference type="Pfam" id="PF13650">
    <property type="entry name" value="Asp_protease_2"/>
    <property type="match status" value="1"/>
</dbReference>
<name>A0A6A4H8E6_9AGAR</name>
<evidence type="ECO:0000313" key="1">
    <source>
        <dbReference type="EMBL" id="KAE9394492.1"/>
    </source>
</evidence>
<keyword evidence="2" id="KW-1185">Reference proteome</keyword>
<organism evidence="1 2">
    <name type="scientific">Gymnopus androsaceus JB14</name>
    <dbReference type="NCBI Taxonomy" id="1447944"/>
    <lineage>
        <taxon>Eukaryota</taxon>
        <taxon>Fungi</taxon>
        <taxon>Dikarya</taxon>
        <taxon>Basidiomycota</taxon>
        <taxon>Agaricomycotina</taxon>
        <taxon>Agaricomycetes</taxon>
        <taxon>Agaricomycetidae</taxon>
        <taxon>Agaricales</taxon>
        <taxon>Marasmiineae</taxon>
        <taxon>Omphalotaceae</taxon>
        <taxon>Gymnopus</taxon>
    </lineage>
</organism>
<dbReference type="InterPro" id="IPR021109">
    <property type="entry name" value="Peptidase_aspartic_dom_sf"/>
</dbReference>
<proteinExistence type="predicted"/>
<dbReference type="OrthoDB" id="5596707at2759"/>
<dbReference type="EMBL" id="ML769549">
    <property type="protein sequence ID" value="KAE9394492.1"/>
    <property type="molecule type" value="Genomic_DNA"/>
</dbReference>
<gene>
    <name evidence="1" type="ORF">BT96DRAFT_943141</name>
</gene>